<keyword evidence="1" id="KW-0472">Membrane</keyword>
<evidence type="ECO:0000256" key="1">
    <source>
        <dbReference type="SAM" id="Phobius"/>
    </source>
</evidence>
<proteinExistence type="predicted"/>
<accession>A0A1P8KMM4</accession>
<dbReference type="RefSeq" id="WP_076086840.1">
    <property type="nucleotide sequence ID" value="NZ_CP019070.1"/>
</dbReference>
<evidence type="ECO:0000313" key="2">
    <source>
        <dbReference type="EMBL" id="APW65820.1"/>
    </source>
</evidence>
<dbReference type="STRING" id="1850254.LPB137_08110"/>
<organism evidence="2 3">
    <name type="scientific">Poseidonibacter parvus</name>
    <dbReference type="NCBI Taxonomy" id="1850254"/>
    <lineage>
        <taxon>Bacteria</taxon>
        <taxon>Pseudomonadati</taxon>
        <taxon>Campylobacterota</taxon>
        <taxon>Epsilonproteobacteria</taxon>
        <taxon>Campylobacterales</taxon>
        <taxon>Arcobacteraceae</taxon>
        <taxon>Poseidonibacter</taxon>
    </lineage>
</organism>
<feature type="transmembrane region" description="Helical" evidence="1">
    <location>
        <begin position="6"/>
        <end position="26"/>
    </location>
</feature>
<dbReference type="EMBL" id="CP019070">
    <property type="protein sequence ID" value="APW65820.1"/>
    <property type="molecule type" value="Genomic_DNA"/>
</dbReference>
<dbReference type="Proteomes" id="UP000186074">
    <property type="component" value="Chromosome"/>
</dbReference>
<dbReference type="AlphaFoldDB" id="A0A1P8KMM4"/>
<keyword evidence="3" id="KW-1185">Reference proteome</keyword>
<evidence type="ECO:0000313" key="3">
    <source>
        <dbReference type="Proteomes" id="UP000186074"/>
    </source>
</evidence>
<keyword evidence="1" id="KW-0812">Transmembrane</keyword>
<keyword evidence="1" id="KW-1133">Transmembrane helix</keyword>
<gene>
    <name evidence="2" type="ORF">LPB137_08110</name>
</gene>
<sequence>MDNSLTTYIAIYGAILSSIAIIINILQYNHSKKEKELKFDFFSTKNKYYDINLKNMNSPYDPMTGSGGANTAHLYDITVKNLGSIDLYINEIYGVSKDDNNHYVLLEKNSISSLSKLDKKDNISIKPKSSKDFKLYFSKGSESFDLKSVIVIDGTARKIEKRV</sequence>
<dbReference type="KEGG" id="alp:LPB137_08110"/>
<reference evidence="2 3" key="1">
    <citation type="submission" date="2017-01" db="EMBL/GenBank/DDBJ databases">
        <title>Genome sequencing of Arcobacter sp. LPB0137.</title>
        <authorList>
            <person name="Lee G.-W."/>
            <person name="Yi H."/>
        </authorList>
    </citation>
    <scope>NUCLEOTIDE SEQUENCE [LARGE SCALE GENOMIC DNA]</scope>
    <source>
        <strain evidence="2 3">LPB0137</strain>
    </source>
</reference>
<name>A0A1P8KMM4_9BACT</name>
<protein>
    <submittedName>
        <fullName evidence="2">Uncharacterized protein</fullName>
    </submittedName>
</protein>